<dbReference type="InterPro" id="IPR055091">
    <property type="entry name" value="WelO5-like"/>
</dbReference>
<dbReference type="RefSeq" id="WP_133901526.1">
    <property type="nucleotide sequence ID" value="NZ_SOCP01000002.1"/>
</dbReference>
<comment type="caution">
    <text evidence="1">The sequence shown here is derived from an EMBL/GenBank/DDBJ whole genome shotgun (WGS) entry which is preliminary data.</text>
</comment>
<dbReference type="Gene3D" id="2.60.120.620">
    <property type="entry name" value="q2cbj1_9rhob like domain"/>
    <property type="match status" value="1"/>
</dbReference>
<reference evidence="1 2" key="1">
    <citation type="submission" date="2019-03" db="EMBL/GenBank/DDBJ databases">
        <title>Genomic Encyclopedia of Archaeal and Bacterial Type Strains, Phase II (KMG-II): from individual species to whole genera.</title>
        <authorList>
            <person name="Goeker M."/>
        </authorList>
    </citation>
    <scope>NUCLEOTIDE SEQUENCE [LARGE SCALE GENOMIC DNA]</scope>
    <source>
        <strain evidence="1 2">DSM 45499</strain>
    </source>
</reference>
<dbReference type="AlphaFoldDB" id="A0A4R7W156"/>
<name>A0A4R7W156_9PSEU</name>
<evidence type="ECO:0000313" key="2">
    <source>
        <dbReference type="Proteomes" id="UP000294927"/>
    </source>
</evidence>
<proteinExistence type="predicted"/>
<keyword evidence="2" id="KW-1185">Reference proteome</keyword>
<protein>
    <submittedName>
        <fullName evidence="1">Uncharacterized protein</fullName>
    </submittedName>
</protein>
<evidence type="ECO:0000313" key="1">
    <source>
        <dbReference type="EMBL" id="TDV56263.1"/>
    </source>
</evidence>
<dbReference type="EMBL" id="SOCP01000002">
    <property type="protein sequence ID" value="TDV56263.1"/>
    <property type="molecule type" value="Genomic_DNA"/>
</dbReference>
<gene>
    <name evidence="1" type="ORF">CLV71_102329</name>
</gene>
<accession>A0A4R7W156</accession>
<organism evidence="1 2">
    <name type="scientific">Actinophytocola oryzae</name>
    <dbReference type="NCBI Taxonomy" id="502181"/>
    <lineage>
        <taxon>Bacteria</taxon>
        <taxon>Bacillati</taxon>
        <taxon>Actinomycetota</taxon>
        <taxon>Actinomycetes</taxon>
        <taxon>Pseudonocardiales</taxon>
        <taxon>Pseudonocardiaceae</taxon>
    </lineage>
</organism>
<dbReference type="Proteomes" id="UP000294927">
    <property type="component" value="Unassembled WGS sequence"/>
</dbReference>
<sequence>MSINSRLATVNVLDQKVLGALFDGDVIAILVPKFYDSLYCKNLAASLYQSIDNESVSGGIYDSDIDSYWNVMNDEQRRERYFSMALSSQDRLRRLSTPYPSPIDLLRLALDEAWAGGATLMTMAGRKMPFGITRLWRTGSEGLPHQDALWREVGRIDEVAGLTGQLGVNVYLDTADEGGELETWDRVITDEEYASLAGEYPGSYGYPREMLPEESLLVTPRVGDLVLINTMRVHAIRAITRGQRMTISGFVGSSGTGAPLKCWS</sequence>
<dbReference type="OrthoDB" id="6532393at2"/>
<dbReference type="Pfam" id="PF22814">
    <property type="entry name" value="WelO5"/>
    <property type="match status" value="1"/>
</dbReference>